<reference evidence="1 2" key="1">
    <citation type="journal article" date="2019" name="Environ. Microbiol.">
        <title>Species interactions and distinct microbial communities in high Arctic permafrost affected cryosols are associated with the CH4 and CO2 gas fluxes.</title>
        <authorList>
            <person name="Altshuler I."/>
            <person name="Hamel J."/>
            <person name="Turney S."/>
            <person name="Magnuson E."/>
            <person name="Levesque R."/>
            <person name="Greer C."/>
            <person name="Whyte L.G."/>
        </authorList>
    </citation>
    <scope>NUCLEOTIDE SEQUENCE [LARGE SCALE GENOMIC DNA]</scope>
    <source>
        <strain evidence="1 2">S9.3B</strain>
    </source>
</reference>
<comment type="caution">
    <text evidence="1">The sequence shown here is derived from an EMBL/GenBank/DDBJ whole genome shotgun (WGS) entry which is preliminary data.</text>
</comment>
<evidence type="ECO:0000313" key="1">
    <source>
        <dbReference type="EMBL" id="TPG56873.1"/>
    </source>
</evidence>
<proteinExistence type="predicted"/>
<dbReference type="EMBL" id="RCZP01000010">
    <property type="protein sequence ID" value="TPG56873.1"/>
    <property type="molecule type" value="Genomic_DNA"/>
</dbReference>
<dbReference type="AlphaFoldDB" id="A0A502G7T4"/>
<gene>
    <name evidence="1" type="ORF">EAH89_12420</name>
</gene>
<organism evidence="1 2">
    <name type="scientific">Muricoccus nepalensis</name>
    <dbReference type="NCBI Taxonomy" id="1854500"/>
    <lineage>
        <taxon>Bacteria</taxon>
        <taxon>Pseudomonadati</taxon>
        <taxon>Pseudomonadota</taxon>
        <taxon>Alphaproteobacteria</taxon>
        <taxon>Acetobacterales</taxon>
        <taxon>Roseomonadaceae</taxon>
        <taxon>Muricoccus</taxon>
    </lineage>
</organism>
<dbReference type="RefSeq" id="WP_140883473.1">
    <property type="nucleotide sequence ID" value="NZ_RCZP01000010.1"/>
</dbReference>
<evidence type="ECO:0000313" key="2">
    <source>
        <dbReference type="Proteomes" id="UP000317078"/>
    </source>
</evidence>
<keyword evidence="2" id="KW-1185">Reference proteome</keyword>
<protein>
    <submittedName>
        <fullName evidence="1">Uncharacterized protein</fullName>
    </submittedName>
</protein>
<name>A0A502G7T4_9PROT</name>
<accession>A0A502G7T4</accession>
<sequence>MEVSVKGLFLAGAALVVALPLHALGQGASVPYPGDMAPHQCGVGATPFIIQFRWGEDTAVEIRGAFEVIVDVWRTDGAGLLLRARATRSEIEALGLPLLRRRLDSVRQKLSEAGIPPYKIWEQTEVQAESSRNFDDPLSRIIEVNFIGRGTRCLEALRKQRVDWIFGNCFSANLAEDTRSRCGLQLQALREGG</sequence>
<dbReference type="Proteomes" id="UP000317078">
    <property type="component" value="Unassembled WGS sequence"/>
</dbReference>